<dbReference type="InterPro" id="IPR036940">
    <property type="entry name" value="PI3/4_kinase_cat_sf"/>
</dbReference>
<evidence type="ECO:0000256" key="6">
    <source>
        <dbReference type="ARBA" id="ARBA00022527"/>
    </source>
</evidence>
<dbReference type="Pfam" id="PF02259">
    <property type="entry name" value="FAT"/>
    <property type="match status" value="1"/>
</dbReference>
<dbReference type="InterPro" id="IPR011009">
    <property type="entry name" value="Kinase-like_dom_sf"/>
</dbReference>
<evidence type="ECO:0000256" key="11">
    <source>
        <dbReference type="ARBA" id="ARBA00022840"/>
    </source>
</evidence>
<evidence type="ECO:0000256" key="5">
    <source>
        <dbReference type="ARBA" id="ARBA00014619"/>
    </source>
</evidence>
<keyword evidence="9 16" id="KW-0227">DNA damage</keyword>
<dbReference type="STRING" id="1296120.A0A1B9GX64"/>
<dbReference type="GO" id="GO:0106310">
    <property type="term" value="F:protein serine kinase activity"/>
    <property type="evidence" value="ECO:0007669"/>
    <property type="project" value="RHEA"/>
</dbReference>
<organism evidence="21 22">
    <name type="scientific">Kwoniella heveanensis BCC8398</name>
    <dbReference type="NCBI Taxonomy" id="1296120"/>
    <lineage>
        <taxon>Eukaryota</taxon>
        <taxon>Fungi</taxon>
        <taxon>Dikarya</taxon>
        <taxon>Basidiomycota</taxon>
        <taxon>Agaricomycotina</taxon>
        <taxon>Tremellomycetes</taxon>
        <taxon>Tremellales</taxon>
        <taxon>Cryptococcaceae</taxon>
        <taxon>Kwoniella</taxon>
    </lineage>
</organism>
<evidence type="ECO:0000259" key="20">
    <source>
        <dbReference type="PROSITE" id="PS51190"/>
    </source>
</evidence>
<evidence type="ECO:0000313" key="22">
    <source>
        <dbReference type="Proteomes" id="UP000092666"/>
    </source>
</evidence>
<evidence type="ECO:0000256" key="2">
    <source>
        <dbReference type="ARBA" id="ARBA00010769"/>
    </source>
</evidence>
<keyword evidence="11 16" id="KW-0067">ATP-binding</keyword>
<evidence type="ECO:0000256" key="14">
    <source>
        <dbReference type="ARBA" id="ARBA00047899"/>
    </source>
</evidence>
<dbReference type="InterPro" id="IPR038980">
    <property type="entry name" value="ATM_plant"/>
</dbReference>
<comment type="subunit">
    <text evidence="3">Associates with DNA double-strand breaks.</text>
</comment>
<dbReference type="InterPro" id="IPR016024">
    <property type="entry name" value="ARM-type_fold"/>
</dbReference>
<evidence type="ECO:0000256" key="13">
    <source>
        <dbReference type="ARBA" id="ARBA00025079"/>
    </source>
</evidence>
<dbReference type="OrthoDB" id="381190at2759"/>
<comment type="function">
    <text evidence="13 16">Serine/threonine protein kinase which activates checkpoint signaling upon genotoxic stresses such as ionizing radiation (IR), ultraviolet light (UV), or DNA replication stalling, thereby acting as a DNA damage sensor. Recognizes the substrate consensus sequence [ST]-Q. Phosphorylates histone H2A to form H2AS128ph (gamma-H2A) at sites of DNA damage, involved in the regulation of DNA damage response mechanism. Required for the control of telomere length and genome stability.</text>
</comment>
<comment type="catalytic activity">
    <reaction evidence="15">
        <text>L-seryl-[protein] + ATP = O-phospho-L-seryl-[protein] + ADP + H(+)</text>
        <dbReference type="Rhea" id="RHEA:17989"/>
        <dbReference type="Rhea" id="RHEA-COMP:9863"/>
        <dbReference type="Rhea" id="RHEA-COMP:11604"/>
        <dbReference type="ChEBI" id="CHEBI:15378"/>
        <dbReference type="ChEBI" id="CHEBI:29999"/>
        <dbReference type="ChEBI" id="CHEBI:30616"/>
        <dbReference type="ChEBI" id="CHEBI:83421"/>
        <dbReference type="ChEBI" id="CHEBI:456216"/>
        <dbReference type="EC" id="2.7.11.1"/>
    </reaction>
</comment>
<dbReference type="InterPro" id="IPR000403">
    <property type="entry name" value="PI3/4_kinase_cat_dom"/>
</dbReference>
<dbReference type="InterPro" id="IPR044107">
    <property type="entry name" value="PIKKc_ATM"/>
</dbReference>
<evidence type="ECO:0000259" key="18">
    <source>
        <dbReference type="PROSITE" id="PS50290"/>
    </source>
</evidence>
<dbReference type="InterPro" id="IPR018936">
    <property type="entry name" value="PI3/4_kinase_CS"/>
</dbReference>
<feature type="domain" description="PI3K/PI4K catalytic" evidence="18">
    <location>
        <begin position="2710"/>
        <end position="3024"/>
    </location>
</feature>
<dbReference type="PANTHER" id="PTHR37079">
    <property type="entry name" value="SERINE/THREONINE-PROTEIN KINASE ATM"/>
    <property type="match status" value="1"/>
</dbReference>
<dbReference type="SMART" id="SM00146">
    <property type="entry name" value="PI3Kc"/>
    <property type="match status" value="1"/>
</dbReference>
<feature type="domain" description="FATC" evidence="20">
    <location>
        <begin position="3025"/>
        <end position="3057"/>
    </location>
</feature>
<feature type="region of interest" description="Disordered" evidence="17">
    <location>
        <begin position="2653"/>
        <end position="2673"/>
    </location>
</feature>
<evidence type="ECO:0000256" key="16">
    <source>
        <dbReference type="RuleBase" id="RU365027"/>
    </source>
</evidence>
<evidence type="ECO:0000256" key="9">
    <source>
        <dbReference type="ARBA" id="ARBA00022763"/>
    </source>
</evidence>
<evidence type="ECO:0000256" key="1">
    <source>
        <dbReference type="ARBA" id="ARBA00004123"/>
    </source>
</evidence>
<evidence type="ECO:0000256" key="10">
    <source>
        <dbReference type="ARBA" id="ARBA00022777"/>
    </source>
</evidence>
<dbReference type="GO" id="GO:0004674">
    <property type="term" value="F:protein serine/threonine kinase activity"/>
    <property type="evidence" value="ECO:0007669"/>
    <property type="project" value="UniProtKB-KW"/>
</dbReference>
<keyword evidence="7 16" id="KW-0808">Transferase</keyword>
<dbReference type="GO" id="GO:0006325">
    <property type="term" value="P:chromatin organization"/>
    <property type="evidence" value="ECO:0007669"/>
    <property type="project" value="UniProtKB-KW"/>
</dbReference>
<dbReference type="GO" id="GO:0006281">
    <property type="term" value="P:DNA repair"/>
    <property type="evidence" value="ECO:0007669"/>
    <property type="project" value="InterPro"/>
</dbReference>
<dbReference type="EC" id="2.7.11.1" evidence="4 16"/>
<evidence type="ECO:0000256" key="15">
    <source>
        <dbReference type="ARBA" id="ARBA00048679"/>
    </source>
</evidence>
<dbReference type="GO" id="GO:0005524">
    <property type="term" value="F:ATP binding"/>
    <property type="evidence" value="ECO:0007669"/>
    <property type="project" value="UniProtKB-KW"/>
</dbReference>
<evidence type="ECO:0000256" key="17">
    <source>
        <dbReference type="SAM" id="MobiDB-lite"/>
    </source>
</evidence>
<dbReference type="GO" id="GO:0000781">
    <property type="term" value="C:chromosome, telomeric region"/>
    <property type="evidence" value="ECO:0007669"/>
    <property type="project" value="UniProtKB-SubCell"/>
</dbReference>
<dbReference type="PANTHER" id="PTHR37079:SF4">
    <property type="entry name" value="SERINE_THREONINE-PROTEIN KINASE ATM"/>
    <property type="match status" value="1"/>
</dbReference>
<dbReference type="Gene3D" id="1.10.1070.11">
    <property type="entry name" value="Phosphatidylinositol 3-/4-kinase, catalytic domain"/>
    <property type="match status" value="1"/>
</dbReference>
<dbReference type="SUPFAM" id="SSF56112">
    <property type="entry name" value="Protein kinase-like (PK-like)"/>
    <property type="match status" value="1"/>
</dbReference>
<dbReference type="PROSITE" id="PS00915">
    <property type="entry name" value="PI3_4_KINASE_1"/>
    <property type="match status" value="1"/>
</dbReference>
<evidence type="ECO:0000256" key="3">
    <source>
        <dbReference type="ARBA" id="ARBA00011370"/>
    </source>
</evidence>
<keyword evidence="16" id="KW-0156">Chromatin regulator</keyword>
<dbReference type="PROSITE" id="PS51189">
    <property type="entry name" value="FAT"/>
    <property type="match status" value="1"/>
</dbReference>
<keyword evidence="12 16" id="KW-0539">Nucleus</keyword>
<sequence>MNSVNGLQTALRLYQSDKIKERGQGLEQLREIFSNRENINTYQDIAQRDGGAGWVALFQCLFQVVVMEKRLATKAGARAQADKRLADSISLVRSMAERTVHLISRKPFLALVDHMTHLLVFSSQIFPPTALDYAKALRCLLSYPPHLENLDHLRWKTLMGICWASVLGDEVTVNEDWEDGEEEDPEEGEKMDIDEFANTQAGPSRRTAGRATISQINNELISLIPILLSSSSAPLLPPLPSKEVEPISPPERVGHSLLLKVNRFFQQYPNETSAHLPILRSLNLLLVELELNCRDDFLSAGLKLLPHLVALWGTRNKALREQVVIAVRTIFPFVTHKTLVNSKEVIGVVETLEKLMDHLPRETTTKWGIEPLDLNLVRLTSEKLDTREAPFALRGLSAGFEFSHEAAMSWAVIELYRDTCLYLYTSQSLSNGLTSTPSREGPSAKRRRITNALTALISSTEIGPPRTRLLALHILIFFVDRHFTQIHLEAQKDIRRTMIELLSDDDESLQSWAFIGLSILALISHEQIAVNDDSPTSLLDSPSSTSAIRALEQSDWSKVWTYALRKASIANTCRTACHAAGALLLCAKIDSAQSIKDIHALLQNVDIQGPVFPYDSVCTFLSLTLDMARSDVRLYSLELENKVLAWFEKCDLLEGPRGTGRLEQTTPADVLKLFNSMARSRHLALSSITTEEILPDAAIIDRMLEEARTKPIRDFLLYGSFPSSPTTGYSTNGSAEAVSSAVPTSSDSLAYLEGRPRRVSAYLNASLMNQTTSMEALIDSAIPSERIRRNIDLIVLTLSFQASLQLNGYMPAADCIYSAVRLLGLVTPSLASTGQAIPSRHLIWQALEPLVYSPIGVEDGWPILIKPDVQSGIRQDLLATFKYDSATMHEQAIVHDASNGPSRMQSNGATFPTTQSMMVPSQIPSSGLSNFPPTPSPSMTRPLLQAAPRSLSNTIWQLTTVSVAFKEIFELCRKSVEASDSASHTNGSHVMPNMLDDDDFGEIRTVETDLMPLSKEAMECHRTSASLLRIQIGFRLKGLMLVSNIKRPYKDPQLVNCLLQADGSRFIEIGKALCFAVRNKWLRLGADAVDLIMESLEEMLRSYAYSRDENLLGLGLEVAQCSMDVWMAATESVVELRDIALNLVAYVATRIDKGIIGSWKVRMKILCFLDEFVYYESAKALWQQAVASVSDSEETEQDIDPLFYLSESLLDIDARVRVRAATSASTIFYRPLLPPEHHQDFYFSALFKQPGDDKHFDSFITHLLWKLNCCVATSQQRSAVVFHLYEIPSTSPNYTSHLQSGLEVVAQRLGLSSISSLYLPYAPVIIRSQLQEGQIVMRISPRLYGFTTRKAFSIACLARVGPSILASRQIDFFTSACEAATVNVSEAANQAFAATAAIVFAQAFGDKSRSNAEAAREVVEILGNIPGVDTEVRVDALLQSEIDGVVAHLWELLDFSASTDDIVALLDNVDRTQSSGKAYSELLTNDTDLVGTANAIQPSDSAANVIAAYRYISKQYPSLSPSKMVFNAILRLTSKINEAFLVSEQKRHLRALALVIVLHQEEFRQMIILQTYLREMLALLPQPDICGIVLSMVAWGFNQLEGLSESIPDLIDLFIELGSARMSLDGQGEKSREVGGGLEDWIINSSTIWNGSNITRTAFEAALALWPDELRQKLSGSYTPLFADLVTLSESSTVRNAGELSKQLLKIMKTGSQSGGLETFVRSLFWHLKDKLSSPGLFNQDGINAFLEILYMANGKVHAPSLEVMSNFSSSGNDQSRHQVPAAKIAKDPEGALRAAIVSQIARLTSDGDHETRSNAYTVLQGMLPMIADLMRGNALPPAVVAQLSVLTPIRILAATNENEPPALEGRITHPSFVKNAKSVFHWAKELVEILCSVVSSDDTFYRSLGPLFSSSTISLRPFLPHLIQAALTCKASQHLEITMDRSKAISNHFTVVVQSPGTSLETIHSILDIVLHLRHFQPLYRNGELGYNGWLEVDYVVLSDAAVKCGAYASALLFLEMARDQERAQPVVLSDSNVQNIMYEIYSNVEDPDGFYGIQNHDVRDALLRRLEHEGHSWRAFGWNGASIETSTKSSKALLPALHNLHSFGFNRLASSIAATNSRKSQEQEDDPFFFELAWRTGDWDLPISERSPSAKTPQGTLYSALRAVHRERDSEAALRVVNRSIQTETERLGSLGMERMAQIKRTAGNLLCLREAARWLNPEFQASMETPLGTTMNQFGDLHSSFEFSAAERLTATRLSLLQSAAQRESKNMFGDLLTPKMELIQGLEKSVHLQLGEMAREENNLQAAVNAITAVQQLESGRAVSDEAQDSFSHVLWAQREHGLAIQHVADLVLEVRVRKPANPGRLAVLLGRMGHWTSLAKLKAASEIKFTFDEAWSIIAKHKTIASSDQARIYYEYARFADSHYSSLSKSPELERLKAYHTRKAQELNLIESTLKTNRRESSSRSSRAVQEVEEDARAIEKLENERLTYIKVALKMYGYALTLSDAHDDSITQLCSLWLQHDENEDVNVSFAGALSRIPSHKFIFLGPQLAARLYRPTKPSNFNSNLNGLMLRMSQQHPFHILYQVITLAHGVHPPTSAKRKSTTAENEGRGPAALEILSTLSSDPNFPVAQKASKEMKVFVDASVSWARFEERSGSSQNSSKPKAGSTHNLPTNCPFKNLKLDIPIATSPPPVDLTLQYRNIPTFVRYRTQFSYAGGVHRPKIMKCYDSTAKQHQQLFKADDEVRQDAVMEQVFTITNDLLSRDRQAKARDLQFRTYNVVPFPERTGIIEFVEGTKGIGEWLKPAHLRYRSGIDIAPVEFQGKISKIQDRDPNSAELVKQYSTMIKRFQPVMRHFFVEKHKDPMAWFAMRLNYARSVAVTSIVGWMVGLGDRHCSNILIDQTSGELVHIDFGIVFEDGRKLRIPEKVPFRLTNDIVDGLGITGIEGTFRRCSEHTLRVLRDASSLVLTVLEVFKHDPLYAWAGDPDKLQRAQGGGRVDLITHDANVQEKADRVLGRIRDKLGGELSVEYTVNMLIQEARDVESLAKIYHGWASWF</sequence>
<name>A0A1B9GX64_9TREE</name>
<dbReference type="PROSITE" id="PS00916">
    <property type="entry name" value="PI3_4_KINASE_2"/>
    <property type="match status" value="1"/>
</dbReference>
<keyword evidence="8 16" id="KW-0547">Nucleotide-binding</keyword>
<dbReference type="Pfam" id="PF02260">
    <property type="entry name" value="FATC"/>
    <property type="match status" value="1"/>
</dbReference>
<dbReference type="SUPFAM" id="SSF48371">
    <property type="entry name" value="ARM repeat"/>
    <property type="match status" value="1"/>
</dbReference>
<keyword evidence="16" id="KW-0158">Chromosome</keyword>
<protein>
    <recommendedName>
        <fullName evidence="5 16">Serine/threonine-protein kinase Tel1</fullName>
        <ecNumber evidence="4 16">2.7.11.1</ecNumber>
    </recommendedName>
</protein>
<dbReference type="EMBL" id="KI669498">
    <property type="protein sequence ID" value="OCF35599.1"/>
    <property type="molecule type" value="Genomic_DNA"/>
</dbReference>
<keyword evidence="6 16" id="KW-0723">Serine/threonine-protein kinase</keyword>
<comment type="subcellular location">
    <subcellularLocation>
        <location evidence="16">Chromosome</location>
        <location evidence="16">Telomere</location>
    </subcellularLocation>
    <subcellularLocation>
        <location evidence="1 16">Nucleus</location>
    </subcellularLocation>
</comment>
<dbReference type="GO" id="GO:0035556">
    <property type="term" value="P:intracellular signal transduction"/>
    <property type="evidence" value="ECO:0007669"/>
    <property type="project" value="UniProtKB-ARBA"/>
</dbReference>
<feature type="compositionally biased region" description="Polar residues" evidence="17">
    <location>
        <begin position="2657"/>
        <end position="2673"/>
    </location>
</feature>
<evidence type="ECO:0000256" key="12">
    <source>
        <dbReference type="ARBA" id="ARBA00023242"/>
    </source>
</evidence>
<proteinExistence type="inferred from homology"/>
<dbReference type="PROSITE" id="PS51190">
    <property type="entry name" value="FATC"/>
    <property type="match status" value="1"/>
</dbReference>
<dbReference type="CDD" id="cd05171">
    <property type="entry name" value="PIKKc_ATM"/>
    <property type="match status" value="1"/>
</dbReference>
<comment type="catalytic activity">
    <reaction evidence="14 16">
        <text>L-threonyl-[protein] + ATP = O-phospho-L-threonyl-[protein] + ADP + H(+)</text>
        <dbReference type="Rhea" id="RHEA:46608"/>
        <dbReference type="Rhea" id="RHEA-COMP:11060"/>
        <dbReference type="Rhea" id="RHEA-COMP:11605"/>
        <dbReference type="ChEBI" id="CHEBI:15378"/>
        <dbReference type="ChEBI" id="CHEBI:30013"/>
        <dbReference type="ChEBI" id="CHEBI:30616"/>
        <dbReference type="ChEBI" id="CHEBI:61977"/>
        <dbReference type="ChEBI" id="CHEBI:456216"/>
        <dbReference type="EC" id="2.7.11.1"/>
    </reaction>
</comment>
<dbReference type="SMART" id="SM01343">
    <property type="entry name" value="FATC"/>
    <property type="match status" value="1"/>
</dbReference>
<dbReference type="Pfam" id="PF11640">
    <property type="entry name" value="TAN"/>
    <property type="match status" value="1"/>
</dbReference>
<dbReference type="Pfam" id="PF00454">
    <property type="entry name" value="PI3_PI4_kinase"/>
    <property type="match status" value="1"/>
</dbReference>
<keyword evidence="16" id="KW-0779">Telomere</keyword>
<evidence type="ECO:0000256" key="7">
    <source>
        <dbReference type="ARBA" id="ARBA00022679"/>
    </source>
</evidence>
<dbReference type="GO" id="GO:0005634">
    <property type="term" value="C:nucleus"/>
    <property type="evidence" value="ECO:0007669"/>
    <property type="project" value="UniProtKB-SubCell"/>
</dbReference>
<evidence type="ECO:0000256" key="4">
    <source>
        <dbReference type="ARBA" id="ARBA00012513"/>
    </source>
</evidence>
<dbReference type="InterPro" id="IPR014009">
    <property type="entry name" value="PIK_FAT"/>
</dbReference>
<dbReference type="SMART" id="SM01342">
    <property type="entry name" value="TAN"/>
    <property type="match status" value="1"/>
</dbReference>
<reference evidence="22" key="2">
    <citation type="submission" date="2013-12" db="EMBL/GenBank/DDBJ databases">
        <title>Evolution of pathogenesis and genome organization in the Tremellales.</title>
        <authorList>
            <person name="Cuomo C."/>
            <person name="Litvintseva A."/>
            <person name="Heitman J."/>
            <person name="Chen Y."/>
            <person name="Sun S."/>
            <person name="Springer D."/>
            <person name="Dromer F."/>
            <person name="Young S."/>
            <person name="Zeng Q."/>
            <person name="Chapman S."/>
            <person name="Gujja S."/>
            <person name="Saif S."/>
            <person name="Birren B."/>
        </authorList>
    </citation>
    <scope>NUCLEOTIDE SEQUENCE [LARGE SCALE GENOMIC DNA]</scope>
    <source>
        <strain evidence="22">BCC8398</strain>
    </source>
</reference>
<evidence type="ECO:0000313" key="21">
    <source>
        <dbReference type="EMBL" id="OCF35599.1"/>
    </source>
</evidence>
<evidence type="ECO:0000259" key="19">
    <source>
        <dbReference type="PROSITE" id="PS51189"/>
    </source>
</evidence>
<gene>
    <name evidence="21" type="ORF">I316_02654</name>
</gene>
<dbReference type="Gene3D" id="3.30.1010.10">
    <property type="entry name" value="Phosphatidylinositol 3-kinase Catalytic Subunit, Chain A, domain 4"/>
    <property type="match status" value="1"/>
</dbReference>
<accession>A0A1B9GX64</accession>
<comment type="similarity">
    <text evidence="2 16">Belongs to the PI3/PI4-kinase family. ATM subfamily.</text>
</comment>
<feature type="domain" description="FAT" evidence="19">
    <location>
        <begin position="1998"/>
        <end position="2593"/>
    </location>
</feature>
<reference evidence="21 22" key="1">
    <citation type="submission" date="2013-07" db="EMBL/GenBank/DDBJ databases">
        <title>The Genome Sequence of Cryptococcus heveanensis BCC8398.</title>
        <authorList>
            <consortium name="The Broad Institute Genome Sequencing Platform"/>
            <person name="Cuomo C."/>
            <person name="Litvintseva A."/>
            <person name="Chen Y."/>
            <person name="Heitman J."/>
            <person name="Sun S."/>
            <person name="Springer D."/>
            <person name="Dromer F."/>
            <person name="Young S.K."/>
            <person name="Zeng Q."/>
            <person name="Gargeya S."/>
            <person name="Fitzgerald M."/>
            <person name="Abouelleil A."/>
            <person name="Alvarado L."/>
            <person name="Berlin A.M."/>
            <person name="Chapman S.B."/>
            <person name="Dewar J."/>
            <person name="Goldberg J."/>
            <person name="Griggs A."/>
            <person name="Gujja S."/>
            <person name="Hansen M."/>
            <person name="Howarth C."/>
            <person name="Imamovic A."/>
            <person name="Larimer J."/>
            <person name="McCowan C."/>
            <person name="Murphy C."/>
            <person name="Pearson M."/>
            <person name="Priest M."/>
            <person name="Roberts A."/>
            <person name="Saif S."/>
            <person name="Shea T."/>
            <person name="Sykes S."/>
            <person name="Wortman J."/>
            <person name="Nusbaum C."/>
            <person name="Birren B."/>
        </authorList>
    </citation>
    <scope>NUCLEOTIDE SEQUENCE [LARGE SCALE GENOMIC DNA]</scope>
    <source>
        <strain evidence="21 22">BCC8398</strain>
    </source>
</reference>
<dbReference type="InterPro" id="IPR003151">
    <property type="entry name" value="PIK-rel_kinase_FAT"/>
</dbReference>
<dbReference type="InterPro" id="IPR003152">
    <property type="entry name" value="FATC_dom"/>
</dbReference>
<keyword evidence="10 16" id="KW-0418">Kinase</keyword>
<dbReference type="Proteomes" id="UP000092666">
    <property type="component" value="Unassembled WGS sequence"/>
</dbReference>
<evidence type="ECO:0000256" key="8">
    <source>
        <dbReference type="ARBA" id="ARBA00022741"/>
    </source>
</evidence>
<dbReference type="InterPro" id="IPR021668">
    <property type="entry name" value="TAN"/>
</dbReference>
<dbReference type="PROSITE" id="PS50290">
    <property type="entry name" value="PI3_4_KINASE_3"/>
    <property type="match status" value="1"/>
</dbReference>
<keyword evidence="22" id="KW-1185">Reference proteome</keyword>